<evidence type="ECO:0000259" key="11">
    <source>
        <dbReference type="Pfam" id="PF07730"/>
    </source>
</evidence>
<dbReference type="Gene3D" id="1.20.5.1930">
    <property type="match status" value="1"/>
</dbReference>
<reference evidence="12 13" key="1">
    <citation type="submission" date="2019-07" db="EMBL/GenBank/DDBJ databases">
        <title>Whole genome shotgun sequence of Pseudonocardia sulfidoxydans NBRC 16205.</title>
        <authorList>
            <person name="Hosoyama A."/>
            <person name="Uohara A."/>
            <person name="Ohji S."/>
            <person name="Ichikawa N."/>
        </authorList>
    </citation>
    <scope>NUCLEOTIDE SEQUENCE [LARGE SCALE GENOMIC DNA]</scope>
    <source>
        <strain evidence="12 13">NBRC 16205</strain>
    </source>
</reference>
<dbReference type="EMBL" id="BJVJ01000010">
    <property type="protein sequence ID" value="GEL22552.1"/>
    <property type="molecule type" value="Genomic_DNA"/>
</dbReference>
<feature type="domain" description="Histidine kinase/HSP90-like ATPase" evidence="10">
    <location>
        <begin position="298"/>
        <end position="387"/>
    </location>
</feature>
<protein>
    <recommendedName>
        <fullName evidence="2">histidine kinase</fullName>
        <ecNumber evidence="2">2.7.13.3</ecNumber>
    </recommendedName>
</protein>
<dbReference type="InterPro" id="IPR036890">
    <property type="entry name" value="HATPase_C_sf"/>
</dbReference>
<feature type="transmembrane region" description="Helical" evidence="9">
    <location>
        <begin position="134"/>
        <end position="153"/>
    </location>
</feature>
<dbReference type="Gene3D" id="3.30.565.10">
    <property type="entry name" value="Histidine kinase-like ATPase, C-terminal domain"/>
    <property type="match status" value="1"/>
</dbReference>
<evidence type="ECO:0000256" key="8">
    <source>
        <dbReference type="ARBA" id="ARBA00023012"/>
    </source>
</evidence>
<keyword evidence="6 12" id="KW-0418">Kinase</keyword>
<keyword evidence="8" id="KW-0902">Two-component regulatory system</keyword>
<evidence type="ECO:0000256" key="9">
    <source>
        <dbReference type="SAM" id="Phobius"/>
    </source>
</evidence>
<keyword evidence="13" id="KW-1185">Reference proteome</keyword>
<dbReference type="CDD" id="cd16917">
    <property type="entry name" value="HATPase_UhpB-NarQ-NarX-like"/>
    <property type="match status" value="1"/>
</dbReference>
<dbReference type="InterPro" id="IPR050482">
    <property type="entry name" value="Sensor_HK_TwoCompSys"/>
</dbReference>
<keyword evidence="5" id="KW-0547">Nucleotide-binding</keyword>
<keyword evidence="9" id="KW-1133">Transmembrane helix</keyword>
<dbReference type="InterPro" id="IPR011712">
    <property type="entry name" value="Sig_transdc_His_kin_sub3_dim/P"/>
</dbReference>
<keyword evidence="9" id="KW-0812">Transmembrane</keyword>
<dbReference type="Proteomes" id="UP000321685">
    <property type="component" value="Unassembled WGS sequence"/>
</dbReference>
<dbReference type="GO" id="GO:0046983">
    <property type="term" value="F:protein dimerization activity"/>
    <property type="evidence" value="ECO:0007669"/>
    <property type="project" value="InterPro"/>
</dbReference>
<keyword evidence="7" id="KW-0067">ATP-binding</keyword>
<dbReference type="GO" id="GO:0005524">
    <property type="term" value="F:ATP binding"/>
    <property type="evidence" value="ECO:0007669"/>
    <property type="project" value="UniProtKB-KW"/>
</dbReference>
<gene>
    <name evidence="12" type="ORF">PSU4_15060</name>
</gene>
<evidence type="ECO:0000259" key="10">
    <source>
        <dbReference type="Pfam" id="PF02518"/>
    </source>
</evidence>
<dbReference type="Pfam" id="PF07730">
    <property type="entry name" value="HisKA_3"/>
    <property type="match status" value="1"/>
</dbReference>
<dbReference type="InterPro" id="IPR003594">
    <property type="entry name" value="HATPase_dom"/>
</dbReference>
<dbReference type="PANTHER" id="PTHR24421:SF10">
    <property type="entry name" value="NITRATE_NITRITE SENSOR PROTEIN NARQ"/>
    <property type="match status" value="1"/>
</dbReference>
<feature type="domain" description="Signal transduction histidine kinase subgroup 3 dimerisation and phosphoacceptor" evidence="11">
    <location>
        <begin position="188"/>
        <end position="253"/>
    </location>
</feature>
<feature type="transmembrane region" description="Helical" evidence="9">
    <location>
        <begin position="65"/>
        <end position="98"/>
    </location>
</feature>
<name>A0A511DCN0_9PSEU</name>
<keyword evidence="3" id="KW-0597">Phosphoprotein</keyword>
<feature type="transmembrane region" description="Helical" evidence="9">
    <location>
        <begin position="12"/>
        <end position="31"/>
    </location>
</feature>
<dbReference type="OrthoDB" id="227596at2"/>
<dbReference type="GO" id="GO:0000155">
    <property type="term" value="F:phosphorelay sensor kinase activity"/>
    <property type="evidence" value="ECO:0007669"/>
    <property type="project" value="InterPro"/>
</dbReference>
<dbReference type="EC" id="2.7.13.3" evidence="2"/>
<evidence type="ECO:0000256" key="2">
    <source>
        <dbReference type="ARBA" id="ARBA00012438"/>
    </source>
</evidence>
<evidence type="ECO:0000256" key="4">
    <source>
        <dbReference type="ARBA" id="ARBA00022679"/>
    </source>
</evidence>
<dbReference type="AlphaFoldDB" id="A0A511DCN0"/>
<dbReference type="Pfam" id="PF02518">
    <property type="entry name" value="HATPase_c"/>
    <property type="match status" value="1"/>
</dbReference>
<evidence type="ECO:0000256" key="5">
    <source>
        <dbReference type="ARBA" id="ARBA00022741"/>
    </source>
</evidence>
<evidence type="ECO:0000313" key="13">
    <source>
        <dbReference type="Proteomes" id="UP000321685"/>
    </source>
</evidence>
<dbReference type="PANTHER" id="PTHR24421">
    <property type="entry name" value="NITRATE/NITRITE SENSOR PROTEIN NARX-RELATED"/>
    <property type="match status" value="1"/>
</dbReference>
<evidence type="ECO:0000256" key="1">
    <source>
        <dbReference type="ARBA" id="ARBA00000085"/>
    </source>
</evidence>
<evidence type="ECO:0000313" key="12">
    <source>
        <dbReference type="EMBL" id="GEL22552.1"/>
    </source>
</evidence>
<sequence length="390" mass="39653">MDDVPLLARDSAAAAGYLVAGLVLMLFVPDVRISWEAAPPPPGAAAVVVLVVACAAEVLRRTAPLVGLAISVATFAAGIVLGATDLGVLLIFTDLLYCAVLFTSRRVSRAVSGAAGAGIVAVVVLSLVSGDGRAALYGLLNAALLFAIPVMWASEVRRHRTLADAERDRAEQAERMAALDREAAVAAERTRMARDLHDVVAGQLSAIALQSAAALNLPDADAPALRRVLGSVREQSVASLGEMRAMITLLRDGHDADPPAAPARLDDLGPLLGPARATGLDVRLDDSRRGAPTRAAVELAAHRIVAESLTNAAKHAPGSTVRVALSDKGSALVVEVANTAGSRPSTGVGGAGTGLAGLGERAAAVGGTLHAGPADDGWLVRAELPLEGAS</sequence>
<organism evidence="12 13">
    <name type="scientific">Pseudonocardia sulfidoxydans NBRC 16205</name>
    <dbReference type="NCBI Taxonomy" id="1223511"/>
    <lineage>
        <taxon>Bacteria</taxon>
        <taxon>Bacillati</taxon>
        <taxon>Actinomycetota</taxon>
        <taxon>Actinomycetes</taxon>
        <taxon>Pseudonocardiales</taxon>
        <taxon>Pseudonocardiaceae</taxon>
        <taxon>Pseudonocardia</taxon>
    </lineage>
</organism>
<feature type="transmembrane region" description="Helical" evidence="9">
    <location>
        <begin position="43"/>
        <end position="59"/>
    </location>
</feature>
<proteinExistence type="predicted"/>
<evidence type="ECO:0000256" key="6">
    <source>
        <dbReference type="ARBA" id="ARBA00022777"/>
    </source>
</evidence>
<evidence type="ECO:0000256" key="7">
    <source>
        <dbReference type="ARBA" id="ARBA00022840"/>
    </source>
</evidence>
<evidence type="ECO:0000256" key="3">
    <source>
        <dbReference type="ARBA" id="ARBA00022553"/>
    </source>
</evidence>
<comment type="caution">
    <text evidence="12">The sequence shown here is derived from an EMBL/GenBank/DDBJ whole genome shotgun (WGS) entry which is preliminary data.</text>
</comment>
<keyword evidence="4" id="KW-0808">Transferase</keyword>
<feature type="transmembrane region" description="Helical" evidence="9">
    <location>
        <begin position="110"/>
        <end position="128"/>
    </location>
</feature>
<dbReference type="RefSeq" id="WP_147104042.1">
    <property type="nucleotide sequence ID" value="NZ_BJVJ01000010.1"/>
</dbReference>
<accession>A0A511DCN0</accession>
<comment type="catalytic activity">
    <reaction evidence="1">
        <text>ATP + protein L-histidine = ADP + protein N-phospho-L-histidine.</text>
        <dbReference type="EC" id="2.7.13.3"/>
    </reaction>
</comment>
<dbReference type="SUPFAM" id="SSF55874">
    <property type="entry name" value="ATPase domain of HSP90 chaperone/DNA topoisomerase II/histidine kinase"/>
    <property type="match status" value="1"/>
</dbReference>
<keyword evidence="9" id="KW-0472">Membrane</keyword>
<dbReference type="GO" id="GO:0016020">
    <property type="term" value="C:membrane"/>
    <property type="evidence" value="ECO:0007669"/>
    <property type="project" value="InterPro"/>
</dbReference>